<dbReference type="InterPro" id="IPR014729">
    <property type="entry name" value="Rossmann-like_a/b/a_fold"/>
</dbReference>
<dbReference type="AlphaFoldDB" id="A0A1H3KS30"/>
<reference evidence="1 2" key="1">
    <citation type="submission" date="2016-10" db="EMBL/GenBank/DDBJ databases">
        <authorList>
            <person name="de Groot N.N."/>
        </authorList>
    </citation>
    <scope>NUCLEOTIDE SEQUENCE [LARGE SCALE GENOMIC DNA]</scope>
    <source>
        <strain evidence="1 2">LMG 24775</strain>
    </source>
</reference>
<protein>
    <recommendedName>
        <fullName evidence="3">3'-phosphoadenosine 5'-phosphosulfate sulfotransferase (PAPS reductase)/FAD synthetase</fullName>
    </recommendedName>
</protein>
<dbReference type="EMBL" id="FNPE01000005">
    <property type="protein sequence ID" value="SDY54588.1"/>
    <property type="molecule type" value="Genomic_DNA"/>
</dbReference>
<evidence type="ECO:0000313" key="1">
    <source>
        <dbReference type="EMBL" id="SDY54588.1"/>
    </source>
</evidence>
<dbReference type="RefSeq" id="WP_074921455.1">
    <property type="nucleotide sequence ID" value="NZ_CP141274.1"/>
</dbReference>
<organism evidence="1 2">
    <name type="scientific">Delftia lacustris</name>
    <dbReference type="NCBI Taxonomy" id="558537"/>
    <lineage>
        <taxon>Bacteria</taxon>
        <taxon>Pseudomonadati</taxon>
        <taxon>Pseudomonadota</taxon>
        <taxon>Betaproteobacteria</taxon>
        <taxon>Burkholderiales</taxon>
        <taxon>Comamonadaceae</taxon>
        <taxon>Delftia</taxon>
    </lineage>
</organism>
<dbReference type="Proteomes" id="UP000183417">
    <property type="component" value="Unassembled WGS sequence"/>
</dbReference>
<sequence length="254" mass="28203">MTRIVCQFSCGAASAVATKLALAEHGRDACVIVNAFVAEEHPDNRRFLQDCEAWFAHPITVLRDQKYGASAVEVFRRERFINSPSGAACTKRIKRGLLDAWKQPGDVMVLGFTAEEADRFDDFQVRNPDRPALAPLIDKGLTKADCLAMVERAGMVLPLMYRMGYANANCIGCVKGGLGYWRAIREDFPEQFEAVAQVEALIDNPNAWILRHRSGPLKGQRFPLRELPPGPAKRGEIFPSCGLVCEMAEQEYTA</sequence>
<evidence type="ECO:0000313" key="2">
    <source>
        <dbReference type="Proteomes" id="UP000183417"/>
    </source>
</evidence>
<name>A0A1H3KS30_9BURK</name>
<dbReference type="GeneID" id="94691337"/>
<accession>A0A1H3KS30</accession>
<gene>
    <name evidence="1" type="ORF">SAMN05421547_105284</name>
</gene>
<dbReference type="Gene3D" id="3.40.50.620">
    <property type="entry name" value="HUPs"/>
    <property type="match status" value="1"/>
</dbReference>
<dbReference type="SUPFAM" id="SSF52402">
    <property type="entry name" value="Adenine nucleotide alpha hydrolases-like"/>
    <property type="match status" value="1"/>
</dbReference>
<proteinExistence type="predicted"/>
<evidence type="ECO:0008006" key="3">
    <source>
        <dbReference type="Google" id="ProtNLM"/>
    </source>
</evidence>